<proteinExistence type="predicted"/>
<organism evidence="3 4">
    <name type="scientific">Cognatishimia coralii</name>
    <dbReference type="NCBI Taxonomy" id="3083254"/>
    <lineage>
        <taxon>Bacteria</taxon>
        <taxon>Pseudomonadati</taxon>
        <taxon>Pseudomonadota</taxon>
        <taxon>Alphaproteobacteria</taxon>
        <taxon>Rhodobacterales</taxon>
        <taxon>Paracoccaceae</taxon>
        <taxon>Cognatishimia</taxon>
    </lineage>
</organism>
<dbReference type="Proteomes" id="UP001368270">
    <property type="component" value="Unassembled WGS sequence"/>
</dbReference>
<feature type="transmembrane region" description="Helical" evidence="2">
    <location>
        <begin position="405"/>
        <end position="426"/>
    </location>
</feature>
<dbReference type="PANTHER" id="PTHR32309">
    <property type="entry name" value="TYROSINE-PROTEIN KINASE"/>
    <property type="match status" value="1"/>
</dbReference>
<dbReference type="RefSeq" id="WP_339402772.1">
    <property type="nucleotide sequence ID" value="NZ_JBBGAZ010000002.1"/>
</dbReference>
<comment type="caution">
    <text evidence="3">The sequence shown here is derived from an EMBL/GenBank/DDBJ whole genome shotgun (WGS) entry which is preliminary data.</text>
</comment>
<evidence type="ECO:0008006" key="5">
    <source>
        <dbReference type="Google" id="ProtNLM"/>
    </source>
</evidence>
<reference evidence="3 4" key="1">
    <citation type="submission" date="2024-03" db="EMBL/GenBank/DDBJ databases">
        <title>Cognatishimia coralii sp. nov., a marine bacterium isolated from coral surrounding seawater.</title>
        <authorList>
            <person name="Liu X."/>
            <person name="Liu S."/>
            <person name="Sun H."/>
            <person name="Zhang Y."/>
        </authorList>
    </citation>
    <scope>NUCLEOTIDE SEQUENCE [LARGE SCALE GENOMIC DNA]</scope>
    <source>
        <strain evidence="3 4">D5M38</strain>
    </source>
</reference>
<sequence>MQPRKDLSTQLSESSFERDEAFPPLREVGRTDVYDAPLSVQEEVLLLRRRLGKITRRDKGQRMQAGRSLWMPALAGILTLLMPLAVYTYLSVAAVPQYFSYAGFTTRAADVPNGAELLTGGFGFGMGTQASENDILFSYLHSQELVAHLDRKLNLRSHFSADWASDPVLQLQLAASLEQMHRFWMRVLEVAYDRSTGLIEMRLRATDPVWAAAVLDEVLKACGAKVNDINTAAFADAVGFAQEALDKANQTWRAAIDQVQIFRVANGIVDPAIEIESRMGVLTSLQHQLAGALIDLDEMAQTTDAQDPRFRKLQDRVNVIRQRLAAERLSFSGETPEDGKSFPELVSTYEALYTDLEFAQLRYTSALSALSQAQADAAKKSRYLAIYLKPTVAETSEFPKPASTAALAAMMGGLAFAIFSLIHLSVRGRR</sequence>
<keyword evidence="2" id="KW-0812">Transmembrane</keyword>
<name>A0ABU8QED7_9RHOB</name>
<keyword evidence="4" id="KW-1185">Reference proteome</keyword>
<dbReference type="PANTHER" id="PTHR32309:SF13">
    <property type="entry name" value="FERRIC ENTEROBACTIN TRANSPORT PROTEIN FEPE"/>
    <property type="match status" value="1"/>
</dbReference>
<keyword evidence="2" id="KW-1133">Transmembrane helix</keyword>
<feature type="region of interest" description="Disordered" evidence="1">
    <location>
        <begin position="1"/>
        <end position="20"/>
    </location>
</feature>
<evidence type="ECO:0000313" key="3">
    <source>
        <dbReference type="EMBL" id="MEJ5217792.1"/>
    </source>
</evidence>
<protein>
    <recommendedName>
        <fullName evidence="5">Capsular polysaccharide transport system permease protein</fullName>
    </recommendedName>
</protein>
<dbReference type="EMBL" id="JBBGAZ010000002">
    <property type="protein sequence ID" value="MEJ5217792.1"/>
    <property type="molecule type" value="Genomic_DNA"/>
</dbReference>
<dbReference type="InterPro" id="IPR050445">
    <property type="entry name" value="Bact_polysacc_biosynth/exp"/>
</dbReference>
<accession>A0ABU8QED7</accession>
<evidence type="ECO:0000256" key="1">
    <source>
        <dbReference type="SAM" id="MobiDB-lite"/>
    </source>
</evidence>
<keyword evidence="2" id="KW-0472">Membrane</keyword>
<evidence type="ECO:0000313" key="4">
    <source>
        <dbReference type="Proteomes" id="UP001368270"/>
    </source>
</evidence>
<evidence type="ECO:0000256" key="2">
    <source>
        <dbReference type="SAM" id="Phobius"/>
    </source>
</evidence>
<feature type="transmembrane region" description="Helical" evidence="2">
    <location>
        <begin position="69"/>
        <end position="90"/>
    </location>
</feature>
<gene>
    <name evidence="3" type="ORF">WG622_06040</name>
</gene>